<reference evidence="3" key="1">
    <citation type="submission" date="2024-02" db="UniProtKB">
        <authorList>
            <consortium name="WormBaseParasite"/>
        </authorList>
    </citation>
    <scope>IDENTIFICATION</scope>
</reference>
<dbReference type="InterPro" id="IPR029063">
    <property type="entry name" value="SAM-dependent_MTases_sf"/>
</dbReference>
<feature type="region of interest" description="Disordered" evidence="1">
    <location>
        <begin position="306"/>
        <end position="328"/>
    </location>
</feature>
<dbReference type="GO" id="GO:0106370">
    <property type="term" value="F:protein-L-histidine N-pros-methyltransferase activity"/>
    <property type="evidence" value="ECO:0007669"/>
    <property type="project" value="InterPro"/>
</dbReference>
<keyword evidence="2" id="KW-1185">Reference proteome</keyword>
<dbReference type="Proteomes" id="UP000887575">
    <property type="component" value="Unassembled WGS sequence"/>
</dbReference>
<dbReference type="WBParaSite" id="MBELARI_LOCUS6171">
    <property type="protein sequence ID" value="MBELARI_LOCUS6171"/>
    <property type="gene ID" value="MBELARI_LOCUS6171"/>
</dbReference>
<dbReference type="PANTHER" id="PTHR12890:SF0">
    <property type="entry name" value="PROTEIN-L-HISTIDINE N-PROS-METHYLTRANSFERASE"/>
    <property type="match status" value="1"/>
</dbReference>
<evidence type="ECO:0000256" key="1">
    <source>
        <dbReference type="SAM" id="MobiDB-lite"/>
    </source>
</evidence>
<dbReference type="CDD" id="cd02440">
    <property type="entry name" value="AdoMet_MTases"/>
    <property type="match status" value="1"/>
</dbReference>
<dbReference type="InterPro" id="IPR007884">
    <property type="entry name" value="METL9"/>
</dbReference>
<accession>A0AAF3FGJ1</accession>
<sequence>MARLYRGGRISQMLMEKEKTDEVLSVVDRTDWYVPREDLLTPQSIDLFHLSFFDRSTQDFLDSSFAVSNSICLQTWYALASTFLSLFVSKTSSNGLLNRGGMFIFSTQQLREFLHLPVEWDRRGKRLLDLGAGDGGVTARAGDLFEHIHATEMSSIMQWRLRERGFSVLEVDDWNRQQSNQQFDLITVLNLLDRHYNPSVLLSQLHEVSSRNGCLVMMAIVLPIRQYVEFHPNGSTTRPDSWIAVEGKTFEEQVSSLIAKTFEPAGFEVIRWTRLPYLCEGDFKKPYYLLNDAVFLLRPLASNQSTAPSTFPSSAQSPPQDTQIRIDL</sequence>
<dbReference type="Pfam" id="PF05219">
    <property type="entry name" value="DREV"/>
    <property type="match status" value="1"/>
</dbReference>
<protein>
    <submittedName>
        <fullName evidence="3">Methyltransferase-like protein 9</fullName>
    </submittedName>
</protein>
<organism evidence="2 3">
    <name type="scientific">Mesorhabditis belari</name>
    <dbReference type="NCBI Taxonomy" id="2138241"/>
    <lineage>
        <taxon>Eukaryota</taxon>
        <taxon>Metazoa</taxon>
        <taxon>Ecdysozoa</taxon>
        <taxon>Nematoda</taxon>
        <taxon>Chromadorea</taxon>
        <taxon>Rhabditida</taxon>
        <taxon>Rhabditina</taxon>
        <taxon>Rhabditomorpha</taxon>
        <taxon>Rhabditoidea</taxon>
        <taxon>Rhabditidae</taxon>
        <taxon>Mesorhabditinae</taxon>
        <taxon>Mesorhabditis</taxon>
    </lineage>
</organism>
<evidence type="ECO:0000313" key="2">
    <source>
        <dbReference type="Proteomes" id="UP000887575"/>
    </source>
</evidence>
<name>A0AAF3FGJ1_9BILA</name>
<dbReference type="AlphaFoldDB" id="A0AAF3FGJ1"/>
<dbReference type="PANTHER" id="PTHR12890">
    <property type="entry name" value="DREV PROTEIN"/>
    <property type="match status" value="1"/>
</dbReference>
<dbReference type="SUPFAM" id="SSF53335">
    <property type="entry name" value="S-adenosyl-L-methionine-dependent methyltransferases"/>
    <property type="match status" value="1"/>
</dbReference>
<proteinExistence type="predicted"/>
<dbReference type="Gene3D" id="3.40.50.150">
    <property type="entry name" value="Vaccinia Virus protein VP39"/>
    <property type="match status" value="1"/>
</dbReference>
<evidence type="ECO:0000313" key="3">
    <source>
        <dbReference type="WBParaSite" id="MBELARI_LOCUS6171"/>
    </source>
</evidence>